<name>A0A2L0EZ86_SORCE</name>
<evidence type="ECO:0000256" key="2">
    <source>
        <dbReference type="ARBA" id="ARBA00022723"/>
    </source>
</evidence>
<proteinExistence type="predicted"/>
<keyword evidence="2" id="KW-0479">Metal-binding</keyword>
<keyword evidence="3" id="KW-0408">Iron</keyword>
<dbReference type="Gene3D" id="3.30.70.1030">
    <property type="entry name" value="Apc35880, domain 1"/>
    <property type="match status" value="1"/>
</dbReference>
<evidence type="ECO:0008006" key="7">
    <source>
        <dbReference type="Google" id="ProtNLM"/>
    </source>
</evidence>
<dbReference type="SUPFAM" id="SSF54909">
    <property type="entry name" value="Dimeric alpha+beta barrel"/>
    <property type="match status" value="1"/>
</dbReference>
<evidence type="ECO:0000256" key="4">
    <source>
        <dbReference type="SAM" id="MobiDB-lite"/>
    </source>
</evidence>
<dbReference type="InterPro" id="IPR010644">
    <property type="entry name" value="ChdC/CLD"/>
</dbReference>
<feature type="compositionally biased region" description="Basic and acidic residues" evidence="4">
    <location>
        <begin position="14"/>
        <end position="32"/>
    </location>
</feature>
<reference evidence="5 6" key="1">
    <citation type="submission" date="2015-09" db="EMBL/GenBank/DDBJ databases">
        <title>Sorangium comparison.</title>
        <authorList>
            <person name="Zaburannyi N."/>
            <person name="Bunk B."/>
            <person name="Overmann J."/>
            <person name="Mueller R."/>
        </authorList>
    </citation>
    <scope>NUCLEOTIDE SEQUENCE [LARGE SCALE GENOMIC DNA]</scope>
    <source>
        <strain evidence="5 6">So ce26</strain>
    </source>
</reference>
<feature type="region of interest" description="Disordered" evidence="4">
    <location>
        <begin position="1"/>
        <end position="32"/>
    </location>
</feature>
<evidence type="ECO:0000313" key="6">
    <source>
        <dbReference type="Proteomes" id="UP000238348"/>
    </source>
</evidence>
<organism evidence="5 6">
    <name type="scientific">Sorangium cellulosum</name>
    <name type="common">Polyangium cellulosum</name>
    <dbReference type="NCBI Taxonomy" id="56"/>
    <lineage>
        <taxon>Bacteria</taxon>
        <taxon>Pseudomonadati</taxon>
        <taxon>Myxococcota</taxon>
        <taxon>Polyangia</taxon>
        <taxon>Polyangiales</taxon>
        <taxon>Polyangiaceae</taxon>
        <taxon>Sorangium</taxon>
    </lineage>
</organism>
<dbReference type="GO" id="GO:0016491">
    <property type="term" value="F:oxidoreductase activity"/>
    <property type="evidence" value="ECO:0007669"/>
    <property type="project" value="InterPro"/>
</dbReference>
<dbReference type="Pfam" id="PF06778">
    <property type="entry name" value="Chlor_dismutase"/>
    <property type="match status" value="1"/>
</dbReference>
<evidence type="ECO:0000256" key="1">
    <source>
        <dbReference type="ARBA" id="ARBA00022617"/>
    </source>
</evidence>
<dbReference type="GO" id="GO:0046872">
    <property type="term" value="F:metal ion binding"/>
    <property type="evidence" value="ECO:0007669"/>
    <property type="project" value="UniProtKB-KW"/>
</dbReference>
<dbReference type="RefSeq" id="WP_104983120.1">
    <property type="nucleotide sequence ID" value="NZ_CP012673.1"/>
</dbReference>
<sequence length="258" mass="28917">MSESTTGRPAAGHAEPELPHIDVAERGAPREGRPQVMDRRLFMQLLVFRCPSAEDPAALTNAVGRALTEHGAAAVVYEDVSDPRGIAVLTWAEDPAFFVQTVRPALQRAELRALELRPDFTMLGRTYSTGYEQELEYWLLRRPSETVLNPAWSWAVWYPLRRSGAFSKLEGREQGSILREHGTIGRAYGAQDLAHDIRLACHGLDARDNEFVIGLVGKELHPLSHIVQTMRKTRQTSEFISQMGPFFVGRVAFRNPGR</sequence>
<dbReference type="InterPro" id="IPR011008">
    <property type="entry name" value="Dimeric_a/b-barrel"/>
</dbReference>
<dbReference type="Proteomes" id="UP000238348">
    <property type="component" value="Chromosome"/>
</dbReference>
<dbReference type="AlphaFoldDB" id="A0A2L0EZ86"/>
<evidence type="ECO:0000313" key="5">
    <source>
        <dbReference type="EMBL" id="AUX44621.1"/>
    </source>
</evidence>
<keyword evidence="1" id="KW-0349">Heme</keyword>
<protein>
    <recommendedName>
        <fullName evidence="7">Chlorite dismutase</fullName>
    </recommendedName>
</protein>
<evidence type="ECO:0000256" key="3">
    <source>
        <dbReference type="ARBA" id="ARBA00023004"/>
    </source>
</evidence>
<dbReference type="OrthoDB" id="272164at2"/>
<dbReference type="GO" id="GO:0020037">
    <property type="term" value="F:heme binding"/>
    <property type="evidence" value="ECO:0007669"/>
    <property type="project" value="InterPro"/>
</dbReference>
<accession>A0A2L0EZ86</accession>
<dbReference type="EMBL" id="CP012673">
    <property type="protein sequence ID" value="AUX44621.1"/>
    <property type="molecule type" value="Genomic_DNA"/>
</dbReference>
<gene>
    <name evidence="5" type="ORF">SOCE26_060870</name>
</gene>